<comment type="caution">
    <text evidence="2">The sequence shown here is derived from an EMBL/GenBank/DDBJ whole genome shotgun (WGS) entry which is preliminary data.</text>
</comment>
<gene>
    <name evidence="2" type="ORF">DSW25_03850</name>
</gene>
<reference evidence="2 3" key="1">
    <citation type="submission" date="2014-01" db="EMBL/GenBank/DDBJ databases">
        <title>Sulfitobacter donghicola JCM 14565 Genome Sequencing.</title>
        <authorList>
            <person name="Lai Q."/>
            <person name="Hong Z."/>
        </authorList>
    </citation>
    <scope>NUCLEOTIDE SEQUENCE [LARGE SCALE GENOMIC DNA]</scope>
    <source>
        <strain evidence="2 3">JCM 14565</strain>
    </source>
</reference>
<dbReference type="AlphaFoldDB" id="A0A073IES5"/>
<evidence type="ECO:0000313" key="2">
    <source>
        <dbReference type="EMBL" id="KEJ88015.1"/>
    </source>
</evidence>
<accession>A0A073IES5</accession>
<keyword evidence="3" id="KW-1185">Reference proteome</keyword>
<dbReference type="Pfam" id="PF12728">
    <property type="entry name" value="HTH_17"/>
    <property type="match status" value="1"/>
</dbReference>
<name>A0A073IES5_9RHOB</name>
<feature type="domain" description="Helix-turn-helix" evidence="1">
    <location>
        <begin position="53"/>
        <end position="102"/>
    </location>
</feature>
<dbReference type="RefSeq" id="WP_025060499.1">
    <property type="nucleotide sequence ID" value="NZ_JAMC01000010.1"/>
</dbReference>
<dbReference type="InterPro" id="IPR041657">
    <property type="entry name" value="HTH_17"/>
</dbReference>
<dbReference type="OrthoDB" id="9937910at2"/>
<evidence type="ECO:0000313" key="3">
    <source>
        <dbReference type="Proteomes" id="UP000027734"/>
    </source>
</evidence>
<proteinExistence type="predicted"/>
<protein>
    <recommendedName>
        <fullName evidence="1">Helix-turn-helix domain-containing protein</fullName>
    </recommendedName>
</protein>
<dbReference type="Proteomes" id="UP000027734">
    <property type="component" value="Unassembled WGS sequence"/>
</dbReference>
<evidence type="ECO:0000259" key="1">
    <source>
        <dbReference type="Pfam" id="PF12728"/>
    </source>
</evidence>
<sequence length="113" mass="13087">MEDKQKKPVRRLKKQFRGNELAICRRQIMKLKSEIAELKEQISGGWISPDGQYCDTKYAARMVNKREQTLRNLRSTGGGPKAYSKSGSIYYDVADLHDYIRDGKTTWPSEEDK</sequence>
<dbReference type="EMBL" id="JAMC01000010">
    <property type="protein sequence ID" value="KEJ88015.1"/>
    <property type="molecule type" value="Genomic_DNA"/>
</dbReference>
<organism evidence="2 3">
    <name type="scientific">Sulfitobacter donghicola DSW-25 = KCTC 12864 = JCM 14565</name>
    <dbReference type="NCBI Taxonomy" id="1300350"/>
    <lineage>
        <taxon>Bacteria</taxon>
        <taxon>Pseudomonadati</taxon>
        <taxon>Pseudomonadota</taxon>
        <taxon>Alphaproteobacteria</taxon>
        <taxon>Rhodobacterales</taxon>
        <taxon>Roseobacteraceae</taxon>
        <taxon>Sulfitobacter</taxon>
    </lineage>
</organism>